<sequence length="235" mass="26437">MKAFLSSVASYSLWSLMTLASLYFGIHCLMMYSDSYHRASTTESLGEGFYDKWFKAYHESGLVKYALFLGHVVCGGVVFVLSPFQLLGVMRKMVGGKVHKLLGQITFVSAVVSVISSILLVLTSKMGILCQLATFVFAPYTLVCIYKSFESARRKDFAAHREWACRMWALCFGVFYMRILVTIAKNVLCAPDAWLVTATAHKLFAFEFIAGWVTSCLFVEWYLRLTRAPTPSKSL</sequence>
<feature type="transmembrane region" description="Helical" evidence="1">
    <location>
        <begin position="204"/>
        <end position="223"/>
    </location>
</feature>
<keyword evidence="3" id="KW-1185">Reference proteome</keyword>
<feature type="transmembrane region" description="Helical" evidence="1">
    <location>
        <begin position="12"/>
        <end position="32"/>
    </location>
</feature>
<gene>
    <name evidence="2" type="ORF">NAEGRDRAFT_81276</name>
</gene>
<evidence type="ECO:0000256" key="1">
    <source>
        <dbReference type="SAM" id="Phobius"/>
    </source>
</evidence>
<proteinExistence type="predicted"/>
<organism evidence="3">
    <name type="scientific">Naegleria gruberi</name>
    <name type="common">Amoeba</name>
    <dbReference type="NCBI Taxonomy" id="5762"/>
    <lineage>
        <taxon>Eukaryota</taxon>
        <taxon>Discoba</taxon>
        <taxon>Heterolobosea</taxon>
        <taxon>Tetramitia</taxon>
        <taxon>Eutetramitia</taxon>
        <taxon>Vahlkampfiidae</taxon>
        <taxon>Naegleria</taxon>
    </lineage>
</organism>
<keyword evidence="1" id="KW-0472">Membrane</keyword>
<feature type="transmembrane region" description="Helical" evidence="1">
    <location>
        <begin position="167"/>
        <end position="184"/>
    </location>
</feature>
<dbReference type="Proteomes" id="UP000006671">
    <property type="component" value="Unassembled WGS sequence"/>
</dbReference>
<evidence type="ECO:0000313" key="2">
    <source>
        <dbReference type="EMBL" id="EFC39516.1"/>
    </source>
</evidence>
<keyword evidence="1" id="KW-0812">Transmembrane</keyword>
<dbReference type="AlphaFoldDB" id="D2VUI1"/>
<feature type="transmembrane region" description="Helical" evidence="1">
    <location>
        <begin position="65"/>
        <end position="89"/>
    </location>
</feature>
<dbReference type="InParanoid" id="D2VUI1"/>
<dbReference type="OrthoDB" id="4482604at2759"/>
<dbReference type="OMA" id="AHREWAC"/>
<feature type="transmembrane region" description="Helical" evidence="1">
    <location>
        <begin position="126"/>
        <end position="146"/>
    </location>
</feature>
<name>D2VUI1_NAEGR</name>
<dbReference type="InterPro" id="IPR018750">
    <property type="entry name" value="DUF2306_membrane"/>
</dbReference>
<dbReference type="VEuPathDB" id="AmoebaDB:NAEGRDRAFT_81276"/>
<dbReference type="GeneID" id="8854112"/>
<dbReference type="EMBL" id="GG738899">
    <property type="protein sequence ID" value="EFC39516.1"/>
    <property type="molecule type" value="Genomic_DNA"/>
</dbReference>
<feature type="transmembrane region" description="Helical" evidence="1">
    <location>
        <begin position="101"/>
        <end position="120"/>
    </location>
</feature>
<dbReference type="Pfam" id="PF10067">
    <property type="entry name" value="DUF2306"/>
    <property type="match status" value="1"/>
</dbReference>
<dbReference type="RefSeq" id="XP_002672260.1">
    <property type="nucleotide sequence ID" value="XM_002672214.1"/>
</dbReference>
<protein>
    <submittedName>
        <fullName evidence="2">Membrane protein</fullName>
    </submittedName>
</protein>
<keyword evidence="1" id="KW-1133">Transmembrane helix</keyword>
<dbReference type="KEGG" id="ngr:NAEGRDRAFT_81276"/>
<reference evidence="2 3" key="1">
    <citation type="journal article" date="2010" name="Cell">
        <title>The genome of Naegleria gruberi illuminates early eukaryotic versatility.</title>
        <authorList>
            <person name="Fritz-Laylin L.K."/>
            <person name="Prochnik S.E."/>
            <person name="Ginger M.L."/>
            <person name="Dacks J.B."/>
            <person name="Carpenter M.L."/>
            <person name="Field M.C."/>
            <person name="Kuo A."/>
            <person name="Paredez A."/>
            <person name="Chapman J."/>
            <person name="Pham J."/>
            <person name="Shu S."/>
            <person name="Neupane R."/>
            <person name="Cipriano M."/>
            <person name="Mancuso J."/>
            <person name="Tu H."/>
            <person name="Salamov A."/>
            <person name="Lindquist E."/>
            <person name="Shapiro H."/>
            <person name="Lucas S."/>
            <person name="Grigoriev I.V."/>
            <person name="Cande W.Z."/>
            <person name="Fulton C."/>
            <person name="Rokhsar D.S."/>
            <person name="Dawson S.C."/>
        </authorList>
    </citation>
    <scope>NUCLEOTIDE SEQUENCE [LARGE SCALE GENOMIC DNA]</scope>
    <source>
        <strain evidence="2 3">NEG-M</strain>
    </source>
</reference>
<evidence type="ECO:0000313" key="3">
    <source>
        <dbReference type="Proteomes" id="UP000006671"/>
    </source>
</evidence>
<accession>D2VUI1</accession>